<proteinExistence type="predicted"/>
<dbReference type="Pfam" id="PF07727">
    <property type="entry name" value="RVT_2"/>
    <property type="match status" value="1"/>
</dbReference>
<dbReference type="InterPro" id="IPR043502">
    <property type="entry name" value="DNA/RNA_pol_sf"/>
</dbReference>
<evidence type="ECO:0000256" key="1">
    <source>
        <dbReference type="SAM" id="MobiDB-lite"/>
    </source>
</evidence>
<feature type="compositionally biased region" description="Low complexity" evidence="1">
    <location>
        <begin position="348"/>
        <end position="361"/>
    </location>
</feature>
<feature type="domain" description="Reverse transcriptase Ty1/copia-type" evidence="2">
    <location>
        <begin position="460"/>
        <end position="679"/>
    </location>
</feature>
<protein>
    <recommendedName>
        <fullName evidence="2">Reverse transcriptase Ty1/copia-type domain-containing protein</fullName>
    </recommendedName>
</protein>
<organism evidence="3">
    <name type="scientific">Fagus sylvatica</name>
    <name type="common">Beechnut</name>
    <dbReference type="NCBI Taxonomy" id="28930"/>
    <lineage>
        <taxon>Eukaryota</taxon>
        <taxon>Viridiplantae</taxon>
        <taxon>Streptophyta</taxon>
        <taxon>Embryophyta</taxon>
        <taxon>Tracheophyta</taxon>
        <taxon>Spermatophyta</taxon>
        <taxon>Magnoliopsida</taxon>
        <taxon>eudicotyledons</taxon>
        <taxon>Gunneridae</taxon>
        <taxon>Pentapetalae</taxon>
        <taxon>rosids</taxon>
        <taxon>fabids</taxon>
        <taxon>Fagales</taxon>
        <taxon>Fagaceae</taxon>
        <taxon>Fagus</taxon>
    </lineage>
</organism>
<dbReference type="PANTHER" id="PTHR11439">
    <property type="entry name" value="GAG-POL-RELATED RETROTRANSPOSON"/>
    <property type="match status" value="1"/>
</dbReference>
<dbReference type="Pfam" id="PF14223">
    <property type="entry name" value="Retrotran_gag_2"/>
    <property type="match status" value="1"/>
</dbReference>
<sequence>MASSSRSRVTYLKRQLQNLKQGSKSCLEFIQGAKNMADQLSAVGKPIEDEDLISYIVSGLNPSFTPFVTSYSFATRDFFFTLQEFQDELLNYETLLENQNHLVPPDTSTFAMYATKSGQSSNHKNKNAHHPPTQLTTMATYTHIPQDDQPWYADSGANNHITAAMGDLSLAQQYQGNETIVGPSEDELYPIRFPPQPPNNFHKVTAFLGVKTTFPIWHNWLGDPTMHLVQQMLKQHNLPVLGQLPTILHLYKSCQLAKSKQLPFADLCRVPKGPLESIHTDDLVSPSSAQVRASPGSVSSFLQHLGYCVETNSCASTSSPPPPCSPPTATVSMDLNMTLPSPPFVQESMSPPSSPMAATSSVTQSQVDESPSSSNALPVLALVPVSNPIDVPTDASSSSITLPPTQMVTRSQTGHLRPCHFPEYQLYYSSKHPLKSFSAITVPPKPTCFSQAVELHDWRVKQHSDGRIERFKARVVAKGFDQQGGIDYFETFSPIIKPTILRLVLAFAVHHDWPVHQLDISNAFLHGVLDEEVFMEQPQGFIDQSKPDHVCRLKKAIYGLKQAPRAWFNRLSHALVSLSFIESSVDHSLFIFHKGAIILYFLVYVDDILITGTHEKLISQLITHFQGDFALKDLGPLAFFLGIHAARDSTALHLHQSKYITNLLHHTHMLGAKPATTPLSSGLKLTKDAGDPLPDPTMYRQVVAFCDSDWAGNPDDRRSTTGFGVFFGSCLISWSAKKQAVVSRSSMEAEYRAMALVTADLYWLRMLLKELHVPLSLPPILWYDNVGALALASNPVFHARTKHIEMDYHFVREKVVNKDVYARYIATVDQVADVFTKALGRARFLLLRDKLHVVSPPMCLKGGVRESAPNNSQVLESSSYPNTIQHQ</sequence>
<feature type="region of interest" description="Disordered" evidence="1">
    <location>
        <begin position="864"/>
        <end position="887"/>
    </location>
</feature>
<dbReference type="EMBL" id="OIVN01006168">
    <property type="protein sequence ID" value="SPD26846.1"/>
    <property type="molecule type" value="Genomic_DNA"/>
</dbReference>
<dbReference type="SUPFAM" id="SSF56672">
    <property type="entry name" value="DNA/RNA polymerases"/>
    <property type="match status" value="1"/>
</dbReference>
<dbReference type="PANTHER" id="PTHR11439:SF500">
    <property type="entry name" value="RNA-DIRECTED DNA POLYMERASE"/>
    <property type="match status" value="1"/>
</dbReference>
<evidence type="ECO:0000313" key="3">
    <source>
        <dbReference type="EMBL" id="SPD26846.1"/>
    </source>
</evidence>
<feature type="region of interest" description="Disordered" evidence="1">
    <location>
        <begin position="341"/>
        <end position="374"/>
    </location>
</feature>
<gene>
    <name evidence="3" type="ORF">FSB_LOCUS54728</name>
</gene>
<evidence type="ECO:0000259" key="2">
    <source>
        <dbReference type="Pfam" id="PF07727"/>
    </source>
</evidence>
<name>A0A2N9IMN6_FAGSY</name>
<reference evidence="3" key="1">
    <citation type="submission" date="2018-02" db="EMBL/GenBank/DDBJ databases">
        <authorList>
            <person name="Cohen D.B."/>
            <person name="Kent A.D."/>
        </authorList>
    </citation>
    <scope>NUCLEOTIDE SEQUENCE</scope>
</reference>
<feature type="compositionally biased region" description="Polar residues" evidence="1">
    <location>
        <begin position="362"/>
        <end position="374"/>
    </location>
</feature>
<dbReference type="CDD" id="cd09272">
    <property type="entry name" value="RNase_HI_RT_Ty1"/>
    <property type="match status" value="1"/>
</dbReference>
<dbReference type="InterPro" id="IPR013103">
    <property type="entry name" value="RVT_2"/>
</dbReference>
<feature type="compositionally biased region" description="Polar residues" evidence="1">
    <location>
        <begin position="868"/>
        <end position="887"/>
    </location>
</feature>
<accession>A0A2N9IMN6</accession>
<dbReference type="AlphaFoldDB" id="A0A2N9IMN6"/>